<geneLocation type="plasmid" evidence="7 8">
    <name>1</name>
</geneLocation>
<evidence type="ECO:0000256" key="4">
    <source>
        <dbReference type="RuleBase" id="RU000405"/>
    </source>
</evidence>
<dbReference type="InterPro" id="IPR011009">
    <property type="entry name" value="Kinase-like_dom_sf"/>
</dbReference>
<protein>
    <recommendedName>
        <fullName evidence="9">Guanylate cyclase</fullName>
    </recommendedName>
</protein>
<dbReference type="PATRIC" id="fig|512763.3.peg.4832"/>
<dbReference type="Pfam" id="PF01590">
    <property type="entry name" value="GAF"/>
    <property type="match status" value="1"/>
</dbReference>
<dbReference type="Gene3D" id="1.10.510.10">
    <property type="entry name" value="Transferase(Phosphotransferase) domain 1"/>
    <property type="match status" value="1"/>
</dbReference>
<dbReference type="Pfam" id="PF13191">
    <property type="entry name" value="AAA_16"/>
    <property type="match status" value="1"/>
</dbReference>
<evidence type="ECO:0000259" key="6">
    <source>
        <dbReference type="PROSITE" id="PS50125"/>
    </source>
</evidence>
<accession>A0A0P0CDE2</accession>
<evidence type="ECO:0000313" key="8">
    <source>
        <dbReference type="Proteomes" id="UP000061382"/>
    </source>
</evidence>
<comment type="similarity">
    <text evidence="4">Belongs to the adenylyl cyclase class-4/guanylyl cyclase family.</text>
</comment>
<feature type="domain" description="Guanylate cyclase" evidence="6">
    <location>
        <begin position="1522"/>
        <end position="1653"/>
    </location>
</feature>
<evidence type="ECO:0000256" key="1">
    <source>
        <dbReference type="ARBA" id="ARBA00004167"/>
    </source>
</evidence>
<sequence>MKTVLHENANCLIFLEEDASSAAPVAVKVLKKEYPDPEEIFRLNNEFNLLPLLQVEGVRKVLRKTERDGRLALALEYIDGQPLHRLPAASSGSLPQFLSMAVQIAGILSEIHRQGIIHLDLHKSNILCSKGGRITIIDFGSASKFDVFTHHLENPEAMHGNLSYISPEQTGRMNRVVDFRSDLYSLGIVFYEMLTGQVPFVSDDPLELVHFHLAKKPVPPRQVNEAVPEVLSDIVVKLLAKNVEERYQTAFGLQHDLQTCLDRIDTLNRIEPFTLATKDMNGRLVLPQKLYGRDKELDRLTQIFSRVAGGAVELFLIGGEPGVGKSALVYELHRHISVKRGFFISGKFEQFQRNIPYYALRNALNGWVRFVLTERDEKLRQWKQEILSAVGDLGQVIVNLIPDLELIIGKQPPLPELGPQETLNRFNYVFRSFSYCISRKEHPLVIFIDDLHWIDPASVELLKIWLTDQQNGYLLLIGAFRDNEVNETHALRFLLKELEKERVATNYLPLQKLSLQDVEQLTADALHASHRSIEPLAEFLFQKTKGNAIFLKQFLESLYMTEKLWLDQTEQKWRWDITALNRLLVSDNVIDLMEAKIKKLPEETRKILTLASCIGNSFDLEDVRVIAQVEVLPCFAALLPGVEEGLVLPMTKNFRHLEAGLTTQPDDPAVFKFIHDRVQQAFYQLIPEDVRQEVHLRIGRLLSKHLSGQQLQERIFDLVYHLNAGLGLVQDKEEQTKLVGLNQEAGKKALESLAFSSALDYLETGLHLLPQEPWQTHYELTYRLYSGAAEAAYLSGEYPKMQRYIEEVLQNTREALEQRKGYMLRIDYLTSQNKLQEGLVAGLEFLGKLDIVFPKNPKLPHIIFTLLKTKWLLHGKRIEDLEHLPIMTNPNMIAALPVLERIVPSAYMSGSNLFPLIVFKMVELSVIYGNMPYSAFGYASFGISLSAVLSDYSGGYRFGQMALRLVERFDSEEYKVKVLFVTDCFLNHWKQHLSSSIQPLLESFQSGLRVGNLVGGTWSAYYHLLLHFYTGMELREFSTLVASYVKTFQQLKQEAAEKRLVMLGNVAKNLSAGDTIGVRLDEEKRGEEEILQFLRDTNDKTSLYFFYCNKLLLYLLGNEPEKGLEQARHAQRYVDAVAGLPELTHFVFYESLALLHTYLNKGSEPLLNQVKKRLAKLKGWSRTSPDNYLHKYEIIKAAWTALTGKQREALQLFDLGLQHAHSQKFRPDEAMGYEIAGRCFLHTGLELLGQTMLSKASAAYSLWGAHAKAAMLQRQYPFIPSISSLTTDTPVSNYNSRSLDLNTLMLASTTISGEIKLEKLLKTMLLIVLKNAGAERGALVMEENGKYHMRAEGTAEAIQVLEKVSLEAFSRLPESVIRYCLRTGEDVVIHDAAEDDRFSTDQYIQQHRPKSILCSAILMHGKTKGLLYLENNLSTNAFTSNRVELLKLLSGQIAISLDNALLYNNLEQKVTERTEKVEHQKKELEREKVRSDKLLLNILPSDTAEELKKSGKTKARHFKKVSVLFLDIVGFTNIAERMSPQSLVDELDFYFRSIDHIISGHRLEKIKTIGDAYLAVGGMPENNEATPADVVAAALEIQDFMAQEKERRRNKEEVYFEVRIGIHTGPLVAGVVGALKFQFDIWGDTVNIAARMEQCSAVGKVNISDTTYHLVKETYRCKHRGLLDAKNKGTLDMYFVEPLNLREPVA</sequence>
<evidence type="ECO:0008006" key="9">
    <source>
        <dbReference type="Google" id="ProtNLM"/>
    </source>
</evidence>
<reference evidence="7 8" key="1">
    <citation type="submission" date="2015-08" db="EMBL/GenBank/DDBJ databases">
        <title>Complete genome sequence of Rufibacter tibetensis strain 1351t, a radiation-resistant bacterium from tibet plateau.</title>
        <authorList>
            <person name="Dai J."/>
        </authorList>
    </citation>
    <scope>NUCLEOTIDE SEQUENCE [LARGE SCALE GENOMIC DNA]</scope>
    <source>
        <strain evidence="7 8">1351</strain>
        <plasmid evidence="7 8">1</plasmid>
    </source>
</reference>
<dbReference type="InterPro" id="IPR053159">
    <property type="entry name" value="Hybrid_Histidine_Kinase"/>
</dbReference>
<dbReference type="InterPro" id="IPR003018">
    <property type="entry name" value="GAF"/>
</dbReference>
<dbReference type="Pfam" id="PF00069">
    <property type="entry name" value="Pkinase"/>
    <property type="match status" value="1"/>
</dbReference>
<dbReference type="InterPro" id="IPR000719">
    <property type="entry name" value="Prot_kinase_dom"/>
</dbReference>
<dbReference type="InterPro" id="IPR029787">
    <property type="entry name" value="Nucleotide_cyclase"/>
</dbReference>
<dbReference type="Gene3D" id="3.30.70.1230">
    <property type="entry name" value="Nucleotide cyclase"/>
    <property type="match status" value="1"/>
</dbReference>
<comment type="subcellular location">
    <subcellularLocation>
        <location evidence="1">Membrane</location>
        <topology evidence="1">Single-pass membrane protein</topology>
    </subcellularLocation>
</comment>
<dbReference type="SMART" id="SM00065">
    <property type="entry name" value="GAF"/>
    <property type="match status" value="1"/>
</dbReference>
<feature type="domain" description="Protein kinase" evidence="5">
    <location>
        <begin position="1"/>
        <end position="258"/>
    </location>
</feature>
<evidence type="ECO:0000259" key="5">
    <source>
        <dbReference type="PROSITE" id="PS50011"/>
    </source>
</evidence>
<dbReference type="EMBL" id="CP012644">
    <property type="protein sequence ID" value="ALJ01709.1"/>
    <property type="molecule type" value="Genomic_DNA"/>
</dbReference>
<dbReference type="PANTHER" id="PTHR43642">
    <property type="entry name" value="HYBRID SIGNAL TRANSDUCTION HISTIDINE KINASE G"/>
    <property type="match status" value="1"/>
</dbReference>
<dbReference type="InterPro" id="IPR027417">
    <property type="entry name" value="P-loop_NTPase"/>
</dbReference>
<dbReference type="PANTHER" id="PTHR43642:SF1">
    <property type="entry name" value="HYBRID SIGNAL TRANSDUCTION HISTIDINE KINASE G"/>
    <property type="match status" value="1"/>
</dbReference>
<evidence type="ECO:0000256" key="3">
    <source>
        <dbReference type="ARBA" id="ARBA00023239"/>
    </source>
</evidence>
<evidence type="ECO:0000256" key="2">
    <source>
        <dbReference type="ARBA" id="ARBA00022741"/>
    </source>
</evidence>
<keyword evidence="2" id="KW-0547">Nucleotide-binding</keyword>
<keyword evidence="3 4" id="KW-0456">Lyase</keyword>
<dbReference type="PROSITE" id="PS50125">
    <property type="entry name" value="GUANYLATE_CYCLASE_2"/>
    <property type="match status" value="1"/>
</dbReference>
<dbReference type="CDD" id="cd14014">
    <property type="entry name" value="STKc_PknB_like"/>
    <property type="match status" value="1"/>
</dbReference>
<name>A0A0P0CDE2_9BACT</name>
<evidence type="ECO:0000313" key="7">
    <source>
        <dbReference type="EMBL" id="ALJ01709.1"/>
    </source>
</evidence>
<dbReference type="SUPFAM" id="SSF55073">
    <property type="entry name" value="Nucleotide cyclase"/>
    <property type="match status" value="1"/>
</dbReference>
<dbReference type="SUPFAM" id="SSF52540">
    <property type="entry name" value="P-loop containing nucleoside triphosphate hydrolases"/>
    <property type="match status" value="1"/>
</dbReference>
<dbReference type="Gene3D" id="3.30.450.40">
    <property type="match status" value="1"/>
</dbReference>
<proteinExistence type="inferred from homology"/>
<dbReference type="Proteomes" id="UP000061382">
    <property type="component" value="Plasmid 1"/>
</dbReference>
<dbReference type="Pfam" id="PF00211">
    <property type="entry name" value="Guanylate_cyc"/>
    <property type="match status" value="1"/>
</dbReference>
<dbReference type="OrthoDB" id="9806704at2"/>
<dbReference type="InterPro" id="IPR041664">
    <property type="entry name" value="AAA_16"/>
</dbReference>
<keyword evidence="7" id="KW-0614">Plasmid</keyword>
<dbReference type="GO" id="GO:0035556">
    <property type="term" value="P:intracellular signal transduction"/>
    <property type="evidence" value="ECO:0007669"/>
    <property type="project" value="InterPro"/>
</dbReference>
<dbReference type="GO" id="GO:0009190">
    <property type="term" value="P:cyclic nucleotide biosynthetic process"/>
    <property type="evidence" value="ECO:0007669"/>
    <property type="project" value="InterPro"/>
</dbReference>
<dbReference type="GO" id="GO:0005524">
    <property type="term" value="F:ATP binding"/>
    <property type="evidence" value="ECO:0007669"/>
    <property type="project" value="InterPro"/>
</dbReference>
<gene>
    <name evidence="7" type="ORF">DC20_21925</name>
</gene>
<dbReference type="KEGG" id="rti:DC20_21925"/>
<dbReference type="SMART" id="SM00044">
    <property type="entry name" value="CYCc"/>
    <property type="match status" value="1"/>
</dbReference>
<dbReference type="SUPFAM" id="SSF56112">
    <property type="entry name" value="Protein kinase-like (PK-like)"/>
    <property type="match status" value="1"/>
</dbReference>
<dbReference type="PROSITE" id="PS00452">
    <property type="entry name" value="GUANYLATE_CYCLASE_1"/>
    <property type="match status" value="1"/>
</dbReference>
<dbReference type="InterPro" id="IPR001054">
    <property type="entry name" value="A/G_cyclase"/>
</dbReference>
<dbReference type="GO" id="GO:0016020">
    <property type="term" value="C:membrane"/>
    <property type="evidence" value="ECO:0007669"/>
    <property type="project" value="UniProtKB-SubCell"/>
</dbReference>
<dbReference type="Gene3D" id="3.40.50.300">
    <property type="entry name" value="P-loop containing nucleotide triphosphate hydrolases"/>
    <property type="match status" value="1"/>
</dbReference>
<dbReference type="PROSITE" id="PS50011">
    <property type="entry name" value="PROTEIN_KINASE_DOM"/>
    <property type="match status" value="1"/>
</dbReference>
<dbReference type="RefSeq" id="WP_062546177.1">
    <property type="nucleotide sequence ID" value="NZ_CP012644.1"/>
</dbReference>
<dbReference type="SUPFAM" id="SSF55781">
    <property type="entry name" value="GAF domain-like"/>
    <property type="match status" value="1"/>
</dbReference>
<dbReference type="CDD" id="cd07302">
    <property type="entry name" value="CHD"/>
    <property type="match status" value="1"/>
</dbReference>
<dbReference type="GO" id="GO:0004016">
    <property type="term" value="F:adenylate cyclase activity"/>
    <property type="evidence" value="ECO:0007669"/>
    <property type="project" value="UniProtKB-ARBA"/>
</dbReference>
<organism evidence="7 8">
    <name type="scientific">Rufibacter tibetensis</name>
    <dbReference type="NCBI Taxonomy" id="512763"/>
    <lineage>
        <taxon>Bacteria</taxon>
        <taxon>Pseudomonadati</taxon>
        <taxon>Bacteroidota</taxon>
        <taxon>Cytophagia</taxon>
        <taxon>Cytophagales</taxon>
        <taxon>Hymenobacteraceae</taxon>
        <taxon>Rufibacter</taxon>
    </lineage>
</organism>
<dbReference type="GO" id="GO:0004672">
    <property type="term" value="F:protein kinase activity"/>
    <property type="evidence" value="ECO:0007669"/>
    <property type="project" value="InterPro"/>
</dbReference>
<keyword evidence="8" id="KW-1185">Reference proteome</keyword>
<dbReference type="InterPro" id="IPR018297">
    <property type="entry name" value="A/G_cyclase_CS"/>
</dbReference>
<dbReference type="InterPro" id="IPR029016">
    <property type="entry name" value="GAF-like_dom_sf"/>
</dbReference>